<evidence type="ECO:0000259" key="1">
    <source>
        <dbReference type="Pfam" id="PF07883"/>
    </source>
</evidence>
<dbReference type="Pfam" id="PF07883">
    <property type="entry name" value="Cupin_2"/>
    <property type="match status" value="1"/>
</dbReference>
<dbReference type="InterPro" id="IPR013096">
    <property type="entry name" value="Cupin_2"/>
</dbReference>
<comment type="caution">
    <text evidence="2">The sequence shown here is derived from an EMBL/GenBank/DDBJ whole genome shotgun (WGS) entry which is preliminary data.</text>
</comment>
<dbReference type="InterPro" id="IPR011051">
    <property type="entry name" value="RmlC_Cupin_sf"/>
</dbReference>
<evidence type="ECO:0000313" key="2">
    <source>
        <dbReference type="EMBL" id="TMI84220.1"/>
    </source>
</evidence>
<dbReference type="Gene3D" id="2.60.120.10">
    <property type="entry name" value="Jelly Rolls"/>
    <property type="match status" value="1"/>
</dbReference>
<dbReference type="InterPro" id="IPR014710">
    <property type="entry name" value="RmlC-like_jellyroll"/>
</dbReference>
<accession>A0A537JL70</accession>
<evidence type="ECO:0000313" key="3">
    <source>
        <dbReference type="Proteomes" id="UP000318093"/>
    </source>
</evidence>
<dbReference type="AlphaFoldDB" id="A0A537JL70"/>
<sequence>MPVFRFADIKSEYVTPKYSKAFGPLLTGTQIEVGRLHFGKGEGAVPHAHPQEQIMVVLSGRLRVILDGQTSDLGPGEGFLAAPNLRHQVQALEETEVLSCKGLVDGRGHRI</sequence>
<gene>
    <name evidence="2" type="ORF">E6H03_02270</name>
</gene>
<dbReference type="Proteomes" id="UP000318093">
    <property type="component" value="Unassembled WGS sequence"/>
</dbReference>
<dbReference type="SUPFAM" id="SSF51182">
    <property type="entry name" value="RmlC-like cupins"/>
    <property type="match status" value="1"/>
</dbReference>
<organism evidence="2 3">
    <name type="scientific">Candidatus Segetimicrobium genomatis</name>
    <dbReference type="NCBI Taxonomy" id="2569760"/>
    <lineage>
        <taxon>Bacteria</taxon>
        <taxon>Bacillati</taxon>
        <taxon>Candidatus Sysuimicrobiota</taxon>
        <taxon>Candidatus Sysuimicrobiia</taxon>
        <taxon>Candidatus Sysuimicrobiales</taxon>
        <taxon>Candidatus Segetimicrobiaceae</taxon>
        <taxon>Candidatus Segetimicrobium</taxon>
    </lineage>
</organism>
<protein>
    <submittedName>
        <fullName evidence="2">Cupin domain-containing protein</fullName>
    </submittedName>
</protein>
<feature type="domain" description="Cupin type-2" evidence="1">
    <location>
        <begin position="36"/>
        <end position="96"/>
    </location>
</feature>
<name>A0A537JL70_9BACT</name>
<proteinExistence type="predicted"/>
<dbReference type="EMBL" id="VBAN01000073">
    <property type="protein sequence ID" value="TMI84220.1"/>
    <property type="molecule type" value="Genomic_DNA"/>
</dbReference>
<reference evidence="2 3" key="1">
    <citation type="journal article" date="2019" name="Nat. Microbiol.">
        <title>Mediterranean grassland soil C-N compound turnover is dependent on rainfall and depth, and is mediated by genomically divergent microorganisms.</title>
        <authorList>
            <person name="Diamond S."/>
            <person name="Andeer P.F."/>
            <person name="Li Z."/>
            <person name="Crits-Christoph A."/>
            <person name="Burstein D."/>
            <person name="Anantharaman K."/>
            <person name="Lane K.R."/>
            <person name="Thomas B.C."/>
            <person name="Pan C."/>
            <person name="Northen T.R."/>
            <person name="Banfield J.F."/>
        </authorList>
    </citation>
    <scope>NUCLEOTIDE SEQUENCE [LARGE SCALE GENOMIC DNA]</scope>
    <source>
        <strain evidence="2">NP_6</strain>
    </source>
</reference>